<accession>A0A1J1C8R3</accession>
<dbReference type="InterPro" id="IPR036388">
    <property type="entry name" value="WH-like_DNA-bd_sf"/>
</dbReference>
<name>A0A1J1C8R3_CALAY</name>
<dbReference type="InterPro" id="IPR036390">
    <property type="entry name" value="WH_DNA-bd_sf"/>
</dbReference>
<dbReference type="EMBL" id="CP018099">
    <property type="protein sequence ID" value="APF18386.1"/>
    <property type="molecule type" value="Genomic_DNA"/>
</dbReference>
<protein>
    <recommendedName>
        <fullName evidence="3">Transcriptional regulator</fullName>
    </recommendedName>
</protein>
<reference evidence="1 2" key="1">
    <citation type="submission" date="2016-11" db="EMBL/GenBank/DDBJ databases">
        <title>Genomic analysis of Caldithrix abyssi and proposal of a novel bacterial phylum Caldithrichaeota.</title>
        <authorList>
            <person name="Kublanov I."/>
            <person name="Sigalova O."/>
            <person name="Gavrilov S."/>
            <person name="Lebedinsky A."/>
            <person name="Ivanova N."/>
            <person name="Daum C."/>
            <person name="Reddy T."/>
            <person name="Klenk H.P."/>
            <person name="Goker M."/>
            <person name="Reva O."/>
            <person name="Miroshnichenko M."/>
            <person name="Kyprides N."/>
            <person name="Woyke T."/>
            <person name="Gelfand M."/>
        </authorList>
    </citation>
    <scope>NUCLEOTIDE SEQUENCE [LARGE SCALE GENOMIC DNA]</scope>
    <source>
        <strain evidence="1 2">LF13</strain>
    </source>
</reference>
<dbReference type="SUPFAM" id="SSF46785">
    <property type="entry name" value="Winged helix' DNA-binding domain"/>
    <property type="match status" value="1"/>
</dbReference>
<evidence type="ECO:0008006" key="3">
    <source>
        <dbReference type="Google" id="ProtNLM"/>
    </source>
</evidence>
<dbReference type="Proteomes" id="UP000183868">
    <property type="component" value="Chromosome"/>
</dbReference>
<dbReference type="KEGG" id="caby:Cabys_1637"/>
<evidence type="ECO:0000313" key="2">
    <source>
        <dbReference type="Proteomes" id="UP000183868"/>
    </source>
</evidence>
<dbReference type="AlphaFoldDB" id="A0A1J1C8R3"/>
<dbReference type="Gene3D" id="1.10.10.10">
    <property type="entry name" value="Winged helix-like DNA-binding domain superfamily/Winged helix DNA-binding domain"/>
    <property type="match status" value="1"/>
</dbReference>
<proteinExistence type="predicted"/>
<gene>
    <name evidence="1" type="ORF">Cabys_1637</name>
</gene>
<sequence>MRFFLNPSMSGYLRQLASEFGESTNGIRKELNKLTEAKILKAVKKGRNIIYQANTEHPLFEDIHNIVMKSIGIDKVATNIIQKLGKVKYAFIRGDYAVGKDTGLIDLVVVGDEINFSELERVRKKTETLIERKINVLVLTDEEYLKLKETFASEPILVLLEGEA</sequence>
<organism evidence="1 2">
    <name type="scientific">Caldithrix abyssi DSM 13497</name>
    <dbReference type="NCBI Taxonomy" id="880073"/>
    <lineage>
        <taxon>Bacteria</taxon>
        <taxon>Pseudomonadati</taxon>
        <taxon>Calditrichota</taxon>
        <taxon>Calditrichia</taxon>
        <taxon>Calditrichales</taxon>
        <taxon>Calditrichaceae</taxon>
        <taxon>Caldithrix</taxon>
    </lineage>
</organism>
<evidence type="ECO:0000313" key="1">
    <source>
        <dbReference type="EMBL" id="APF18386.1"/>
    </source>
</evidence>